<organism evidence="1 2">
    <name type="scientific">Herbihabitans rhizosphaerae</name>
    <dbReference type="NCBI Taxonomy" id="1872711"/>
    <lineage>
        <taxon>Bacteria</taxon>
        <taxon>Bacillati</taxon>
        <taxon>Actinomycetota</taxon>
        <taxon>Actinomycetes</taxon>
        <taxon>Pseudonocardiales</taxon>
        <taxon>Pseudonocardiaceae</taxon>
        <taxon>Herbihabitans</taxon>
    </lineage>
</organism>
<comment type="caution">
    <text evidence="1">The sequence shown here is derived from an EMBL/GenBank/DDBJ whole genome shotgun (WGS) entry which is preliminary data.</text>
</comment>
<protein>
    <submittedName>
        <fullName evidence="1">Uncharacterized protein</fullName>
    </submittedName>
</protein>
<reference evidence="1 2" key="1">
    <citation type="submission" date="2019-02" db="EMBL/GenBank/DDBJ databases">
        <title>Genomic Encyclopedia of Type Strains, Phase IV (KMG-IV): sequencing the most valuable type-strain genomes for metagenomic binning, comparative biology and taxonomic classification.</title>
        <authorList>
            <person name="Goeker M."/>
        </authorList>
    </citation>
    <scope>NUCLEOTIDE SEQUENCE [LARGE SCALE GENOMIC DNA]</scope>
    <source>
        <strain evidence="1 2">DSM 101727</strain>
    </source>
</reference>
<evidence type="ECO:0000313" key="1">
    <source>
        <dbReference type="EMBL" id="RZS43575.1"/>
    </source>
</evidence>
<accession>A0A4Q7L2W9</accession>
<keyword evidence="2" id="KW-1185">Reference proteome</keyword>
<evidence type="ECO:0000313" key="2">
    <source>
        <dbReference type="Proteomes" id="UP000294257"/>
    </source>
</evidence>
<proteinExistence type="predicted"/>
<name>A0A4Q7L2W9_9PSEU</name>
<dbReference type="EMBL" id="SGWQ01000002">
    <property type="protein sequence ID" value="RZS43575.1"/>
    <property type="molecule type" value="Genomic_DNA"/>
</dbReference>
<gene>
    <name evidence="1" type="ORF">EV193_102555</name>
</gene>
<dbReference type="RefSeq" id="WP_207222548.1">
    <property type="nucleotide sequence ID" value="NZ_SGWQ01000002.1"/>
</dbReference>
<sequence>MTTRDRSLAEVIVKGLTAPVTETERDRLLRELESRLPTDGDGPLTVTRIHGTPVAYRGVVRSLGKPDRFDFGDATCALLAVGALDDTDVDALIEHVPSYCGVRRQQVLNRLAAGDLAGARAAADLIADGRSWVGYRDIGTVLAERGDVDEFFGDWKRYVAGKDRDGMVVLKKKLITAVARDEGWQAALAVTKDKRVGSAFAKFAFAGFPAVGDVAGLRRVFAGDATGVLSEIDQLSMLAQTVRAASGHNPDRDHPLLDEIVNRIIAVDPTTDKATMRWRDAELFALWPAFGERSTLDRVRAAIRTPRYRRELTKLPREFP</sequence>
<dbReference type="AlphaFoldDB" id="A0A4Q7L2W9"/>
<dbReference type="Proteomes" id="UP000294257">
    <property type="component" value="Unassembled WGS sequence"/>
</dbReference>